<organism evidence="1 2">
    <name type="scientific">Actinacidiphila bryophytorum</name>
    <dbReference type="NCBI Taxonomy" id="1436133"/>
    <lineage>
        <taxon>Bacteria</taxon>
        <taxon>Bacillati</taxon>
        <taxon>Actinomycetota</taxon>
        <taxon>Actinomycetes</taxon>
        <taxon>Kitasatosporales</taxon>
        <taxon>Streptomycetaceae</taxon>
        <taxon>Actinacidiphila</taxon>
    </lineage>
</organism>
<evidence type="ECO:0000313" key="1">
    <source>
        <dbReference type="EMBL" id="CAG7651321.1"/>
    </source>
</evidence>
<keyword evidence="2" id="KW-1185">Reference proteome</keyword>
<protein>
    <submittedName>
        <fullName evidence="1">Uncharacterized protein</fullName>
    </submittedName>
</protein>
<sequence length="59" mass="6525">MESAERGRGVPARSIARKVPSGKTRFLRIVVVTRRTEGARPPADGCPAQWCWSTTRWGA</sequence>
<comment type="caution">
    <text evidence="1">The sequence shown here is derived from an EMBL/GenBank/DDBJ whole genome shotgun (WGS) entry which is preliminary data.</text>
</comment>
<reference evidence="1" key="1">
    <citation type="submission" date="2021-06" db="EMBL/GenBank/DDBJ databases">
        <authorList>
            <person name="Arsene-Ploetze F."/>
        </authorList>
    </citation>
    <scope>NUCLEOTIDE SEQUENCE</scope>
    <source>
        <strain evidence="1">SBRY1</strain>
    </source>
</reference>
<evidence type="ECO:0000313" key="2">
    <source>
        <dbReference type="Proteomes" id="UP001153328"/>
    </source>
</evidence>
<gene>
    <name evidence="1" type="ORF">SBRY_50584</name>
</gene>
<name>A0A9W4H581_9ACTN</name>
<dbReference type="EMBL" id="CAJVAX010000019">
    <property type="protein sequence ID" value="CAG7651321.1"/>
    <property type="molecule type" value="Genomic_DNA"/>
</dbReference>
<dbReference type="Proteomes" id="UP001153328">
    <property type="component" value="Unassembled WGS sequence"/>
</dbReference>
<proteinExistence type="predicted"/>
<dbReference type="AlphaFoldDB" id="A0A9W4H581"/>
<accession>A0A9W4H581</accession>